<evidence type="ECO:0000256" key="8">
    <source>
        <dbReference type="ARBA" id="ARBA00072546"/>
    </source>
</evidence>
<feature type="region of interest" description="Disordered" evidence="11">
    <location>
        <begin position="73"/>
        <end position="92"/>
    </location>
</feature>
<dbReference type="GO" id="GO:0005576">
    <property type="term" value="C:extracellular region"/>
    <property type="evidence" value="ECO:0007669"/>
    <property type="project" value="UniProtKB-SubCell"/>
</dbReference>
<dbReference type="InterPro" id="IPR036383">
    <property type="entry name" value="TSP1_rpt_sf"/>
</dbReference>
<dbReference type="GO" id="GO:0007165">
    <property type="term" value="P:signal transduction"/>
    <property type="evidence" value="ECO:0007669"/>
    <property type="project" value="InterPro"/>
</dbReference>
<reference evidence="14" key="1">
    <citation type="submission" date="2018-10" db="EMBL/GenBank/DDBJ databases">
        <title>De novo assembly of a Great Dane genome.</title>
        <authorList>
            <person name="Kidd J.M."/>
            <person name="Pendleton A.L."/>
            <person name="Shen F."/>
            <person name="Emery S."/>
        </authorList>
    </citation>
    <scope>NUCLEOTIDE SEQUENCE [LARGE SCALE GENOMIC DNA]</scope>
    <source>
        <strain evidence="14">Great Dane</strain>
    </source>
</reference>
<evidence type="ECO:0000256" key="1">
    <source>
        <dbReference type="ARBA" id="ARBA00004613"/>
    </source>
</evidence>
<comment type="subcellular location">
    <subcellularLocation>
        <location evidence="1">Secreted</location>
    </subcellularLocation>
</comment>
<evidence type="ECO:0000313" key="14">
    <source>
        <dbReference type="Ensembl" id="ENSCAFP00040039406.1"/>
    </source>
</evidence>
<reference evidence="14" key="2">
    <citation type="submission" date="2025-08" db="UniProtKB">
        <authorList>
            <consortium name="Ensembl"/>
        </authorList>
    </citation>
    <scope>IDENTIFICATION</scope>
</reference>
<dbReference type="InterPro" id="IPR000867">
    <property type="entry name" value="IGFBP-like"/>
</dbReference>
<dbReference type="InterPro" id="IPR050941">
    <property type="entry name" value="CCN"/>
</dbReference>
<dbReference type="InterPro" id="IPR001007">
    <property type="entry name" value="VWF_dom"/>
</dbReference>
<evidence type="ECO:0000256" key="2">
    <source>
        <dbReference type="ARBA" id="ARBA00008125"/>
    </source>
</evidence>
<name>A0A8C0TM96_CANLF</name>
<comment type="function">
    <text evidence="7">May play an important role in modulating bone turnover. Promotes the adhesion of osteoblast cells and inhibits the binding of fibrinogen to integrin receptors. In addition, inhibits osteocalcin production.</text>
</comment>
<dbReference type="Gene3D" id="2.20.100.10">
    <property type="entry name" value="Thrombospondin type-1 (TSP1) repeat"/>
    <property type="match status" value="1"/>
</dbReference>
<evidence type="ECO:0000256" key="5">
    <source>
        <dbReference type="ARBA" id="ARBA00022889"/>
    </source>
</evidence>
<dbReference type="PROSITE" id="PS00222">
    <property type="entry name" value="IGFBP_N_1"/>
    <property type="match status" value="1"/>
</dbReference>
<dbReference type="PROSITE" id="PS50184">
    <property type="entry name" value="VWFC_2"/>
    <property type="match status" value="1"/>
</dbReference>
<dbReference type="SMART" id="SM00121">
    <property type="entry name" value="IB"/>
    <property type="match status" value="1"/>
</dbReference>
<dbReference type="Pfam" id="PF00093">
    <property type="entry name" value="VWC"/>
    <property type="match status" value="1"/>
</dbReference>
<dbReference type="GO" id="GO:0007155">
    <property type="term" value="P:cell adhesion"/>
    <property type="evidence" value="ECO:0007669"/>
    <property type="project" value="UniProtKB-KW"/>
</dbReference>
<dbReference type="PROSITE" id="PS01208">
    <property type="entry name" value="VWFC_1"/>
    <property type="match status" value="1"/>
</dbReference>
<feature type="domain" description="VWFC" evidence="12">
    <location>
        <begin position="293"/>
        <end position="359"/>
    </location>
</feature>
<dbReference type="PANTHER" id="PTHR11348:SF22">
    <property type="entry name" value="CCN FAMILY MEMBER 5"/>
    <property type="match status" value="1"/>
</dbReference>
<dbReference type="GO" id="GO:0005634">
    <property type="term" value="C:nucleus"/>
    <property type="evidence" value="ECO:0007669"/>
    <property type="project" value="UniProtKB-ARBA"/>
</dbReference>
<evidence type="ECO:0000313" key="15">
    <source>
        <dbReference type="Proteomes" id="UP000694542"/>
    </source>
</evidence>
<comment type="similarity">
    <text evidence="2">Belongs to the CCN family.</text>
</comment>
<dbReference type="InterPro" id="IPR043973">
    <property type="entry name" value="TSP1_CCN"/>
</dbReference>
<dbReference type="SUPFAM" id="SSF82895">
    <property type="entry name" value="TSP-1 type 1 repeat"/>
    <property type="match status" value="1"/>
</dbReference>
<dbReference type="InterPro" id="IPR000884">
    <property type="entry name" value="TSP1_rpt"/>
</dbReference>
<keyword evidence="4" id="KW-0732">Signal</keyword>
<proteinExistence type="inferred from homology"/>
<feature type="compositionally biased region" description="Low complexity" evidence="11">
    <location>
        <begin position="122"/>
        <end position="133"/>
    </location>
</feature>
<evidence type="ECO:0000256" key="6">
    <source>
        <dbReference type="ARBA" id="ARBA00023157"/>
    </source>
</evidence>
<feature type="region of interest" description="Disordered" evidence="11">
    <location>
        <begin position="119"/>
        <end position="142"/>
    </location>
</feature>
<dbReference type="SMART" id="SM00214">
    <property type="entry name" value="VWC"/>
    <property type="match status" value="1"/>
</dbReference>
<accession>A0A8C0TM96</accession>
<feature type="domain" description="IGFBP N-terminal" evidence="13">
    <location>
        <begin position="217"/>
        <end position="298"/>
    </location>
</feature>
<dbReference type="InterPro" id="IPR009030">
    <property type="entry name" value="Growth_fac_rcpt_cys_sf"/>
</dbReference>
<evidence type="ECO:0000256" key="11">
    <source>
        <dbReference type="SAM" id="MobiDB-lite"/>
    </source>
</evidence>
<keyword evidence="5" id="KW-0130">Cell adhesion</keyword>
<evidence type="ECO:0000256" key="7">
    <source>
        <dbReference type="ARBA" id="ARBA00056453"/>
    </source>
</evidence>
<organism evidence="14 15">
    <name type="scientific">Canis lupus familiaris</name>
    <name type="common">Dog</name>
    <name type="synonym">Canis familiaris</name>
    <dbReference type="NCBI Taxonomy" id="9615"/>
    <lineage>
        <taxon>Eukaryota</taxon>
        <taxon>Metazoa</taxon>
        <taxon>Chordata</taxon>
        <taxon>Craniata</taxon>
        <taxon>Vertebrata</taxon>
        <taxon>Euteleostomi</taxon>
        <taxon>Mammalia</taxon>
        <taxon>Eutheria</taxon>
        <taxon>Laurasiatheria</taxon>
        <taxon>Carnivora</taxon>
        <taxon>Caniformia</taxon>
        <taxon>Canidae</taxon>
        <taxon>Canis</taxon>
    </lineage>
</organism>
<dbReference type="Pfam" id="PF19035">
    <property type="entry name" value="TSP1_CCN"/>
    <property type="match status" value="1"/>
</dbReference>
<dbReference type="AlphaFoldDB" id="A0A8C0TM96"/>
<evidence type="ECO:0000256" key="3">
    <source>
        <dbReference type="ARBA" id="ARBA00022525"/>
    </source>
</evidence>
<dbReference type="Ensembl" id="ENSCAFT00040045092.1">
    <property type="protein sequence ID" value="ENSCAFP00040039406.1"/>
    <property type="gene ID" value="ENSCAFG00040024194.1"/>
</dbReference>
<evidence type="ECO:0000256" key="4">
    <source>
        <dbReference type="ARBA" id="ARBA00022729"/>
    </source>
</evidence>
<dbReference type="FunFam" id="2.20.100.10:FF:000084">
    <property type="entry name" value="WNT1-inducible-signaling pathway protein 2 isoform X1"/>
    <property type="match status" value="1"/>
</dbReference>
<dbReference type="PROSITE" id="PS50092">
    <property type="entry name" value="TSP1"/>
    <property type="match status" value="1"/>
</dbReference>
<dbReference type="SUPFAM" id="SSF57184">
    <property type="entry name" value="Growth factor receptor domain"/>
    <property type="match status" value="1"/>
</dbReference>
<dbReference type="Proteomes" id="UP000694542">
    <property type="component" value="Chromosome 24"/>
</dbReference>
<sequence length="445" mass="47391">MKRNGFGFTDHLAGPSKCQHTVGPTCMGPSPWATLQSPGKQAGARPLVAKSKQAAQGSFALGHTRLWVAANLPARNHRPSRNCPESGPRGFGGRGSALHRGYLLSSSWVRSPPRAWAGVWGQGHSSSSSSEGPLGLGGAREAPASLSQALGTGSGFHTRKHRHTHTHTLTLAGTRLVASTSHLQAQSWLRGGHSDMRGTPQTLLLAFSLLCLLSKVCAQLCPTPCACPWPPPRCPPGVPLVLDGCSCCRVCARRLGEPCDHLHVCDPSQGLVCQPRAGPGGRGALCLWGDDEGSCEVNGRVYQDGETFQPHCRIRCHCEDGGFTCVPLCSEDVRLPSWDCPHPRRVEVPGRCCPEWVCDRGGELGTQPLPAQGPQFSGLAAPPPPGVPCPEWSTAWGPCSTTCGLGVATRVSNQNLLCRLETQRRLCLPRPCPPARGRSPWNSTF</sequence>
<protein>
    <recommendedName>
        <fullName evidence="8">CCN family member 5</fullName>
    </recommendedName>
    <alternativeName>
        <fullName evidence="9">Connective tissue growth factor-like protein</fullName>
    </alternativeName>
    <alternativeName>
        <fullName evidence="10">WNT1-inducible-signaling pathway protein 2</fullName>
    </alternativeName>
</protein>
<keyword evidence="6" id="KW-1015">Disulfide bond</keyword>
<evidence type="ECO:0000256" key="10">
    <source>
        <dbReference type="ARBA" id="ARBA00083672"/>
    </source>
</evidence>
<dbReference type="InterPro" id="IPR017891">
    <property type="entry name" value="Insulin_GF-bd_Cys-rich_CS"/>
</dbReference>
<dbReference type="Pfam" id="PF00219">
    <property type="entry name" value="IGFBP"/>
    <property type="match status" value="1"/>
</dbReference>
<keyword evidence="3" id="KW-0964">Secreted</keyword>
<evidence type="ECO:0000259" key="12">
    <source>
        <dbReference type="PROSITE" id="PS50184"/>
    </source>
</evidence>
<evidence type="ECO:0000256" key="9">
    <source>
        <dbReference type="ARBA" id="ARBA00081743"/>
    </source>
</evidence>
<dbReference type="PANTHER" id="PTHR11348">
    <property type="entry name" value="CONNECTIVE TISSUE GROWTH FACTOR-RELATED"/>
    <property type="match status" value="1"/>
</dbReference>
<evidence type="ECO:0000259" key="13">
    <source>
        <dbReference type="PROSITE" id="PS51323"/>
    </source>
</evidence>
<dbReference type="SUPFAM" id="SSF57603">
    <property type="entry name" value="FnI-like domain"/>
    <property type="match status" value="1"/>
</dbReference>
<dbReference type="PROSITE" id="PS51323">
    <property type="entry name" value="IGFBP_N_2"/>
    <property type="match status" value="1"/>
</dbReference>
<dbReference type="SMART" id="SM00209">
    <property type="entry name" value="TSP1"/>
    <property type="match status" value="1"/>
</dbReference>